<evidence type="ECO:0000313" key="2">
    <source>
        <dbReference type="EMBL" id="AXB57943.1"/>
    </source>
</evidence>
<reference evidence="2 3" key="1">
    <citation type="submission" date="2018-06" db="EMBL/GenBank/DDBJ databases">
        <title>Genome sequencing of Flavobacterium.</title>
        <authorList>
            <person name="Baek M.-G."/>
            <person name="Yi H."/>
        </authorList>
    </citation>
    <scope>NUCLEOTIDE SEQUENCE [LARGE SCALE GENOMIC DNA]</scope>
    <source>
        <strain evidence="2 3">HYN0086</strain>
    </source>
</reference>
<feature type="transmembrane region" description="Helical" evidence="1">
    <location>
        <begin position="52"/>
        <end position="71"/>
    </location>
</feature>
<keyword evidence="1" id="KW-0472">Membrane</keyword>
<dbReference type="RefSeq" id="WP_113678873.1">
    <property type="nucleotide sequence ID" value="NZ_CP030261.1"/>
</dbReference>
<accession>A0A344LVK1</accession>
<name>A0A344LVK1_9FLAO</name>
<dbReference type="EMBL" id="CP030261">
    <property type="protein sequence ID" value="AXB57943.1"/>
    <property type="molecule type" value="Genomic_DNA"/>
</dbReference>
<dbReference type="Proteomes" id="UP000251561">
    <property type="component" value="Chromosome"/>
</dbReference>
<dbReference type="OrthoDB" id="1247351at2"/>
<keyword evidence="3" id="KW-1185">Reference proteome</keyword>
<organism evidence="2 3">
    <name type="scientific">Flavobacterium fluviale</name>
    <dbReference type="NCBI Taxonomy" id="2249356"/>
    <lineage>
        <taxon>Bacteria</taxon>
        <taxon>Pseudomonadati</taxon>
        <taxon>Bacteroidota</taxon>
        <taxon>Flavobacteriia</taxon>
        <taxon>Flavobacteriales</taxon>
        <taxon>Flavobacteriaceae</taxon>
        <taxon>Flavobacterium</taxon>
    </lineage>
</organism>
<proteinExistence type="predicted"/>
<protein>
    <submittedName>
        <fullName evidence="2">Uncharacterized protein</fullName>
    </submittedName>
</protein>
<evidence type="ECO:0000256" key="1">
    <source>
        <dbReference type="SAM" id="Phobius"/>
    </source>
</evidence>
<feature type="transmembrane region" description="Helical" evidence="1">
    <location>
        <begin position="219"/>
        <end position="241"/>
    </location>
</feature>
<dbReference type="KEGG" id="ffl:HYN86_15575"/>
<feature type="transmembrane region" description="Helical" evidence="1">
    <location>
        <begin position="23"/>
        <end position="46"/>
    </location>
</feature>
<dbReference type="AlphaFoldDB" id="A0A344LVK1"/>
<keyword evidence="1" id="KW-0812">Transmembrane</keyword>
<evidence type="ECO:0000313" key="3">
    <source>
        <dbReference type="Proteomes" id="UP000251561"/>
    </source>
</evidence>
<gene>
    <name evidence="2" type="ORF">HYN86_15575</name>
</gene>
<sequence length="242" mass="28417">MEKQQYLPPFESITSVTSKITSFGYGLTMIFGLIISVGLFVPIFFIRINEEILFGYIFIGIPLFLISFYYIKNTLSYTTIIIDSKGIKYFNKFKEKMVNEILWEDFESINKFEGSTYFLNRRTDSCYFNYDVASQVANRGKVLFYWFVRKNGMVSLHKETFHGKHIFSFFYTNRLDLVRSLLLGIRHFRPDLRIHPLAYGLHYINPKTFEIDYGRRTDAAVLACLIMIILAMALFFIILFAS</sequence>
<keyword evidence="1" id="KW-1133">Transmembrane helix</keyword>